<name>A0A8X7VJQ5_BRACI</name>
<evidence type="ECO:0000313" key="2">
    <source>
        <dbReference type="Proteomes" id="UP000886595"/>
    </source>
</evidence>
<dbReference type="AlphaFoldDB" id="A0A8X7VJQ5"/>
<keyword evidence="2" id="KW-1185">Reference proteome</keyword>
<protein>
    <submittedName>
        <fullName evidence="1">Uncharacterized protein</fullName>
    </submittedName>
</protein>
<sequence length="85" mass="9499">MATTKFITKLVLARIKTQSAASASLPRRIPAEFGFTEPCRLDRTALMCLPEMKEETAVCRMSSEWRFHKSRRSGRSLLGEAGLAP</sequence>
<reference evidence="1 2" key="1">
    <citation type="submission" date="2020-02" db="EMBL/GenBank/DDBJ databases">
        <authorList>
            <person name="Ma Q."/>
            <person name="Huang Y."/>
            <person name="Song X."/>
            <person name="Pei D."/>
        </authorList>
    </citation>
    <scope>NUCLEOTIDE SEQUENCE [LARGE SCALE GENOMIC DNA]</scope>
    <source>
        <strain evidence="1">Sxm20200214</strain>
        <tissue evidence="1">Leaf</tissue>
    </source>
</reference>
<dbReference type="EMBL" id="JAAMPC010000005">
    <property type="protein sequence ID" value="KAG2312195.1"/>
    <property type="molecule type" value="Genomic_DNA"/>
</dbReference>
<organism evidence="1 2">
    <name type="scientific">Brassica carinata</name>
    <name type="common">Ethiopian mustard</name>
    <name type="synonym">Abyssinian cabbage</name>
    <dbReference type="NCBI Taxonomy" id="52824"/>
    <lineage>
        <taxon>Eukaryota</taxon>
        <taxon>Viridiplantae</taxon>
        <taxon>Streptophyta</taxon>
        <taxon>Embryophyta</taxon>
        <taxon>Tracheophyta</taxon>
        <taxon>Spermatophyta</taxon>
        <taxon>Magnoliopsida</taxon>
        <taxon>eudicotyledons</taxon>
        <taxon>Gunneridae</taxon>
        <taxon>Pentapetalae</taxon>
        <taxon>rosids</taxon>
        <taxon>malvids</taxon>
        <taxon>Brassicales</taxon>
        <taxon>Brassicaceae</taxon>
        <taxon>Brassiceae</taxon>
        <taxon>Brassica</taxon>
    </lineage>
</organism>
<comment type="caution">
    <text evidence="1">The sequence shown here is derived from an EMBL/GenBank/DDBJ whole genome shotgun (WGS) entry which is preliminary data.</text>
</comment>
<dbReference type="Proteomes" id="UP000886595">
    <property type="component" value="Unassembled WGS sequence"/>
</dbReference>
<proteinExistence type="predicted"/>
<gene>
    <name evidence="1" type="ORF">Bca52824_023752</name>
</gene>
<accession>A0A8X7VJQ5</accession>
<evidence type="ECO:0000313" key="1">
    <source>
        <dbReference type="EMBL" id="KAG2312195.1"/>
    </source>
</evidence>